<comment type="caution">
    <text evidence="1">The sequence shown here is derived from an EMBL/GenBank/DDBJ whole genome shotgun (WGS) entry which is preliminary data.</text>
</comment>
<reference evidence="1 2" key="1">
    <citation type="submission" date="2020-04" db="EMBL/GenBank/DDBJ databases">
        <title>Perkinsus olseni comparative genomics.</title>
        <authorList>
            <person name="Bogema D.R."/>
        </authorList>
    </citation>
    <scope>NUCLEOTIDE SEQUENCE [LARGE SCALE GENOMIC DNA]</scope>
    <source>
        <strain evidence="1">00978-12</strain>
    </source>
</reference>
<protein>
    <submittedName>
        <fullName evidence="1">Uncharacterized protein</fullName>
    </submittedName>
</protein>
<name>A0A7J6PGB5_PEROL</name>
<dbReference type="AlphaFoldDB" id="A0A7J6PGB5"/>
<sequence length="132" mass="14010">MAVEEAEKISLKGTRWRVGGASYGSDGKANSLFGAADCNCETKQLYHHFLQGTVSPSITKVAGRVPVVVSTTQTAADNNLPWTSIEAIVPVGATATEAESTLTKATSGNVSNWKVTAQEKLGKDELQKLVMR</sequence>
<proteinExistence type="predicted"/>
<organism evidence="1 2">
    <name type="scientific">Perkinsus olseni</name>
    <name type="common">Perkinsus atlanticus</name>
    <dbReference type="NCBI Taxonomy" id="32597"/>
    <lineage>
        <taxon>Eukaryota</taxon>
        <taxon>Sar</taxon>
        <taxon>Alveolata</taxon>
        <taxon>Perkinsozoa</taxon>
        <taxon>Perkinsea</taxon>
        <taxon>Perkinsida</taxon>
        <taxon>Perkinsidae</taxon>
        <taxon>Perkinsus</taxon>
    </lineage>
</organism>
<gene>
    <name evidence="1" type="ORF">FOZ60_005532</name>
</gene>
<evidence type="ECO:0000313" key="1">
    <source>
        <dbReference type="EMBL" id="KAF4695208.1"/>
    </source>
</evidence>
<accession>A0A7J6PGB5</accession>
<dbReference type="Proteomes" id="UP000541610">
    <property type="component" value="Unassembled WGS sequence"/>
</dbReference>
<dbReference type="EMBL" id="JABANP010000023">
    <property type="protein sequence ID" value="KAF4695208.1"/>
    <property type="molecule type" value="Genomic_DNA"/>
</dbReference>
<evidence type="ECO:0000313" key="2">
    <source>
        <dbReference type="Proteomes" id="UP000541610"/>
    </source>
</evidence>